<dbReference type="PANTHER" id="PTHR45632">
    <property type="entry name" value="LD33804P"/>
    <property type="match status" value="1"/>
</dbReference>
<dbReference type="InterPro" id="IPR011333">
    <property type="entry name" value="SKP1/BTB/POZ_sf"/>
</dbReference>
<dbReference type="OrthoDB" id="45365at2759"/>
<evidence type="ECO:0000313" key="5">
    <source>
        <dbReference type="Proteomes" id="UP000727407"/>
    </source>
</evidence>
<keyword evidence="2" id="KW-0677">Repeat</keyword>
<reference evidence="4" key="1">
    <citation type="submission" date="2020-07" db="EMBL/GenBank/DDBJ databases">
        <title>Clarias magur genome sequencing, assembly and annotation.</title>
        <authorList>
            <person name="Kushwaha B."/>
            <person name="Kumar R."/>
            <person name="Das P."/>
            <person name="Joshi C.G."/>
            <person name="Kumar D."/>
            <person name="Nagpure N.S."/>
            <person name="Pandey M."/>
            <person name="Agarwal S."/>
            <person name="Srivastava S."/>
            <person name="Singh M."/>
            <person name="Sahoo L."/>
            <person name="Jayasankar P."/>
            <person name="Meher P.K."/>
            <person name="Koringa P.G."/>
            <person name="Iquebal M.A."/>
            <person name="Das S.P."/>
            <person name="Bit A."/>
            <person name="Patnaik S."/>
            <person name="Patel N."/>
            <person name="Shah T.M."/>
            <person name="Hinsu A."/>
            <person name="Jena J.K."/>
        </authorList>
    </citation>
    <scope>NUCLEOTIDE SEQUENCE</scope>
    <source>
        <strain evidence="4">CIFAMagur01</strain>
        <tissue evidence="4">Testis</tissue>
    </source>
</reference>
<dbReference type="InterPro" id="IPR015915">
    <property type="entry name" value="Kelch-typ_b-propeller"/>
</dbReference>
<evidence type="ECO:0000259" key="3">
    <source>
        <dbReference type="PROSITE" id="PS50097"/>
    </source>
</evidence>
<dbReference type="Gene3D" id="3.30.710.10">
    <property type="entry name" value="Potassium Channel Kv1.1, Chain A"/>
    <property type="match status" value="1"/>
</dbReference>
<dbReference type="PANTHER" id="PTHR45632:SF14">
    <property type="entry name" value="KELCH-LIKE PROTEIN 33"/>
    <property type="match status" value="1"/>
</dbReference>
<protein>
    <submittedName>
        <fullName evidence="4">Kelch-like protein 33</fullName>
    </submittedName>
</protein>
<dbReference type="Gene3D" id="1.25.40.420">
    <property type="match status" value="1"/>
</dbReference>
<dbReference type="AlphaFoldDB" id="A0A8J4XAY1"/>
<dbReference type="Proteomes" id="UP000727407">
    <property type="component" value="Unassembled WGS sequence"/>
</dbReference>
<dbReference type="Pfam" id="PF07707">
    <property type="entry name" value="BACK"/>
    <property type="match status" value="1"/>
</dbReference>
<gene>
    <name evidence="4" type="ORF">DAT39_010239</name>
</gene>
<evidence type="ECO:0000313" key="4">
    <source>
        <dbReference type="EMBL" id="KAF5900048.1"/>
    </source>
</evidence>
<organism evidence="4 5">
    <name type="scientific">Clarias magur</name>
    <name type="common">Asian catfish</name>
    <name type="synonym">Macropteronotus magur</name>
    <dbReference type="NCBI Taxonomy" id="1594786"/>
    <lineage>
        <taxon>Eukaryota</taxon>
        <taxon>Metazoa</taxon>
        <taxon>Chordata</taxon>
        <taxon>Craniata</taxon>
        <taxon>Vertebrata</taxon>
        <taxon>Euteleostomi</taxon>
        <taxon>Actinopterygii</taxon>
        <taxon>Neopterygii</taxon>
        <taxon>Teleostei</taxon>
        <taxon>Ostariophysi</taxon>
        <taxon>Siluriformes</taxon>
        <taxon>Clariidae</taxon>
        <taxon>Clarias</taxon>
    </lineage>
</organism>
<feature type="non-terminal residue" evidence="4">
    <location>
        <position position="1"/>
    </location>
</feature>
<dbReference type="PROSITE" id="PS50097">
    <property type="entry name" value="BTB"/>
    <property type="match status" value="1"/>
</dbReference>
<feature type="domain" description="BTB" evidence="3">
    <location>
        <begin position="57"/>
        <end position="111"/>
    </location>
</feature>
<evidence type="ECO:0000256" key="2">
    <source>
        <dbReference type="ARBA" id="ARBA00022737"/>
    </source>
</evidence>
<dbReference type="SMART" id="SM00225">
    <property type="entry name" value="BTB"/>
    <property type="match status" value="1"/>
</dbReference>
<dbReference type="Gene3D" id="2.120.10.80">
    <property type="entry name" value="Kelch-type beta propeller"/>
    <property type="match status" value="1"/>
</dbReference>
<dbReference type="SMART" id="SM00875">
    <property type="entry name" value="BACK"/>
    <property type="match status" value="1"/>
</dbReference>
<feature type="non-terminal residue" evidence="4">
    <location>
        <position position="426"/>
    </location>
</feature>
<dbReference type="SMART" id="SM00612">
    <property type="entry name" value="Kelch"/>
    <property type="match status" value="1"/>
</dbReference>
<dbReference type="SUPFAM" id="SSF117281">
    <property type="entry name" value="Kelch motif"/>
    <property type="match status" value="1"/>
</dbReference>
<dbReference type="InterPro" id="IPR000210">
    <property type="entry name" value="BTB/POZ_dom"/>
</dbReference>
<evidence type="ECO:0000256" key="1">
    <source>
        <dbReference type="ARBA" id="ARBA00022441"/>
    </source>
</evidence>
<comment type="caution">
    <text evidence="4">The sequence shown here is derived from an EMBL/GenBank/DDBJ whole genome shotgun (WGS) entry which is preliminary data.</text>
</comment>
<dbReference type="EMBL" id="QNUK01000147">
    <property type="protein sequence ID" value="KAF5900048.1"/>
    <property type="molecule type" value="Genomic_DNA"/>
</dbReference>
<sequence>VSDLGVAAVVEFAYTGAITDLNRRLLAEIQTAAFYLGVPRVVKLCSEEEEKEAKKDVHRVILSASSDYFRAMFSSGMKETHQTSVSLLLMGAPELEALLHCCYSGKLFLDWGCIFELTSTALQFQFQPALSLCLEFMQQELDAYRCLDVAAFGEAFEMNDLQEMADDFMLRHFEDVSATLKFQDLPVEKLKTYLHSNCLCVASELSVFKAVVSWIKADPRTRVKEARDLMRTVLFPLMTFTEFREVKVITSWPQFSNTDLYESLFEEFCTNTFNSHSDFRTYLPKETLVLVGGEKIAKNLDKRIPCNEIWFGNSFRNHVGLTKRVEWRKLGDLPEKPRFSHCVRVISGKLYVVGGRHYYGKDDIMKCTYRYDPIQNSWERLADMNERRGSFALVVLDGKMVAIGGDKDSLVSTGSVEVYCPVTDSW</sequence>
<dbReference type="InterPro" id="IPR011705">
    <property type="entry name" value="BACK"/>
</dbReference>
<dbReference type="Pfam" id="PF21536">
    <property type="entry name" value="BTB_KLHL33"/>
    <property type="match status" value="1"/>
</dbReference>
<keyword evidence="5" id="KW-1185">Reference proteome</keyword>
<dbReference type="Pfam" id="PF01344">
    <property type="entry name" value="Kelch_1"/>
    <property type="match status" value="2"/>
</dbReference>
<keyword evidence="1" id="KW-0880">Kelch repeat</keyword>
<accession>A0A8J4XAY1</accession>
<dbReference type="SUPFAM" id="SSF54695">
    <property type="entry name" value="POZ domain"/>
    <property type="match status" value="1"/>
</dbReference>
<name>A0A8J4XAY1_CLAMG</name>
<dbReference type="InterPro" id="IPR006652">
    <property type="entry name" value="Kelch_1"/>
</dbReference>
<proteinExistence type="predicted"/>